<name>A0ABW5KFZ6_9SPHI</name>
<evidence type="ECO:0000259" key="4">
    <source>
        <dbReference type="PROSITE" id="PS50043"/>
    </source>
</evidence>
<dbReference type="RefSeq" id="WP_380903210.1">
    <property type="nucleotide sequence ID" value="NZ_JBHUEG010000001.1"/>
</dbReference>
<dbReference type="CDD" id="cd17535">
    <property type="entry name" value="REC_NarL-like"/>
    <property type="match status" value="1"/>
</dbReference>
<dbReference type="Pfam" id="PF00196">
    <property type="entry name" value="GerE"/>
    <property type="match status" value="1"/>
</dbReference>
<sequence length="211" mass="23846">MYNVTKSVALVDDHQLVLKGLISLLEKMEKYEVIGSFSSGISFLEFMHHNSVDIVLLDVSLPDISGIDICKELKKMRSETTVLALSNHSERSLILQMLNSGASGYLLKNVDAQELERCLNRVDGHDVILSEDVQKIVNNSTYTDFSLIPQLTKREQEILKLIADGLTTNQIADLLFLSPLTVETHRKRMMSKFQTKNMASLLKIAFEYQII</sequence>
<protein>
    <submittedName>
        <fullName evidence="6">Response regulator transcription factor</fullName>
    </submittedName>
</protein>
<organism evidence="6 7">
    <name type="scientific">Sphingobacterium suaedae</name>
    <dbReference type="NCBI Taxonomy" id="1686402"/>
    <lineage>
        <taxon>Bacteria</taxon>
        <taxon>Pseudomonadati</taxon>
        <taxon>Bacteroidota</taxon>
        <taxon>Sphingobacteriia</taxon>
        <taxon>Sphingobacteriales</taxon>
        <taxon>Sphingobacteriaceae</taxon>
        <taxon>Sphingobacterium</taxon>
    </lineage>
</organism>
<dbReference type="SUPFAM" id="SSF52172">
    <property type="entry name" value="CheY-like"/>
    <property type="match status" value="1"/>
</dbReference>
<dbReference type="PANTHER" id="PTHR43214:SF43">
    <property type="entry name" value="TWO-COMPONENT RESPONSE REGULATOR"/>
    <property type="match status" value="1"/>
</dbReference>
<gene>
    <name evidence="6" type="ORF">ACFSR5_09820</name>
</gene>
<feature type="domain" description="HTH luxR-type" evidence="4">
    <location>
        <begin position="144"/>
        <end position="209"/>
    </location>
</feature>
<reference evidence="7" key="1">
    <citation type="journal article" date="2019" name="Int. J. Syst. Evol. Microbiol.">
        <title>The Global Catalogue of Microorganisms (GCM) 10K type strain sequencing project: providing services to taxonomists for standard genome sequencing and annotation.</title>
        <authorList>
            <consortium name="The Broad Institute Genomics Platform"/>
            <consortium name="The Broad Institute Genome Sequencing Center for Infectious Disease"/>
            <person name="Wu L."/>
            <person name="Ma J."/>
        </authorList>
    </citation>
    <scope>NUCLEOTIDE SEQUENCE [LARGE SCALE GENOMIC DNA]</scope>
    <source>
        <strain evidence="7">KCTC 42662</strain>
    </source>
</reference>
<dbReference type="InterPro" id="IPR016032">
    <property type="entry name" value="Sig_transdc_resp-reg_C-effctor"/>
</dbReference>
<dbReference type="InterPro" id="IPR001789">
    <property type="entry name" value="Sig_transdc_resp-reg_receiver"/>
</dbReference>
<comment type="caution">
    <text evidence="6">The sequence shown here is derived from an EMBL/GenBank/DDBJ whole genome shotgun (WGS) entry which is preliminary data.</text>
</comment>
<dbReference type="PROSITE" id="PS50110">
    <property type="entry name" value="RESPONSE_REGULATORY"/>
    <property type="match status" value="1"/>
</dbReference>
<evidence type="ECO:0000256" key="1">
    <source>
        <dbReference type="ARBA" id="ARBA00022553"/>
    </source>
</evidence>
<dbReference type="CDD" id="cd06170">
    <property type="entry name" value="LuxR_C_like"/>
    <property type="match status" value="1"/>
</dbReference>
<dbReference type="PROSITE" id="PS00622">
    <property type="entry name" value="HTH_LUXR_1"/>
    <property type="match status" value="1"/>
</dbReference>
<keyword evidence="2" id="KW-0238">DNA-binding</keyword>
<dbReference type="SMART" id="SM00448">
    <property type="entry name" value="REC"/>
    <property type="match status" value="1"/>
</dbReference>
<dbReference type="EMBL" id="JBHULR010000004">
    <property type="protein sequence ID" value="MFD2547937.1"/>
    <property type="molecule type" value="Genomic_DNA"/>
</dbReference>
<evidence type="ECO:0000313" key="6">
    <source>
        <dbReference type="EMBL" id="MFD2547937.1"/>
    </source>
</evidence>
<dbReference type="PRINTS" id="PR00038">
    <property type="entry name" value="HTHLUXR"/>
</dbReference>
<dbReference type="Proteomes" id="UP001597545">
    <property type="component" value="Unassembled WGS sequence"/>
</dbReference>
<dbReference type="InterPro" id="IPR011006">
    <property type="entry name" value="CheY-like_superfamily"/>
</dbReference>
<dbReference type="Pfam" id="PF00072">
    <property type="entry name" value="Response_reg"/>
    <property type="match status" value="1"/>
</dbReference>
<dbReference type="InterPro" id="IPR058245">
    <property type="entry name" value="NreC/VraR/RcsB-like_REC"/>
</dbReference>
<dbReference type="InterPro" id="IPR000792">
    <property type="entry name" value="Tscrpt_reg_LuxR_C"/>
</dbReference>
<feature type="domain" description="Response regulatory" evidence="5">
    <location>
        <begin position="7"/>
        <end position="123"/>
    </location>
</feature>
<proteinExistence type="predicted"/>
<feature type="modified residue" description="4-aspartylphosphate" evidence="3">
    <location>
        <position position="58"/>
    </location>
</feature>
<accession>A0ABW5KFZ6</accession>
<dbReference type="PROSITE" id="PS50043">
    <property type="entry name" value="HTH_LUXR_2"/>
    <property type="match status" value="1"/>
</dbReference>
<evidence type="ECO:0000313" key="7">
    <source>
        <dbReference type="Proteomes" id="UP001597545"/>
    </source>
</evidence>
<keyword evidence="7" id="KW-1185">Reference proteome</keyword>
<dbReference type="InterPro" id="IPR039420">
    <property type="entry name" value="WalR-like"/>
</dbReference>
<evidence type="ECO:0000259" key="5">
    <source>
        <dbReference type="PROSITE" id="PS50110"/>
    </source>
</evidence>
<dbReference type="SMART" id="SM00421">
    <property type="entry name" value="HTH_LUXR"/>
    <property type="match status" value="1"/>
</dbReference>
<keyword evidence="1 3" id="KW-0597">Phosphoprotein</keyword>
<dbReference type="Gene3D" id="3.40.50.2300">
    <property type="match status" value="1"/>
</dbReference>
<evidence type="ECO:0000256" key="2">
    <source>
        <dbReference type="ARBA" id="ARBA00023125"/>
    </source>
</evidence>
<dbReference type="PANTHER" id="PTHR43214">
    <property type="entry name" value="TWO-COMPONENT RESPONSE REGULATOR"/>
    <property type="match status" value="1"/>
</dbReference>
<evidence type="ECO:0000256" key="3">
    <source>
        <dbReference type="PROSITE-ProRule" id="PRU00169"/>
    </source>
</evidence>
<dbReference type="SUPFAM" id="SSF46894">
    <property type="entry name" value="C-terminal effector domain of the bipartite response regulators"/>
    <property type="match status" value="1"/>
</dbReference>